<keyword evidence="3" id="KW-0677">Repeat</keyword>
<protein>
    <submittedName>
        <fullName evidence="8">Obst-E</fullName>
    </submittedName>
</protein>
<dbReference type="PANTHER" id="PTHR23301">
    <property type="entry name" value="CHITIN BINDING PERITROPHIN-A"/>
    <property type="match status" value="1"/>
</dbReference>
<evidence type="ECO:0000259" key="7">
    <source>
        <dbReference type="PROSITE" id="PS50940"/>
    </source>
</evidence>
<dbReference type="Gene3D" id="2.170.140.10">
    <property type="entry name" value="Chitin binding domain"/>
    <property type="match status" value="6"/>
</dbReference>
<dbReference type="SUPFAM" id="SSF57625">
    <property type="entry name" value="Invertebrate chitin-binding proteins"/>
    <property type="match status" value="6"/>
</dbReference>
<evidence type="ECO:0000256" key="6">
    <source>
        <dbReference type="SAM" id="SignalP"/>
    </source>
</evidence>
<keyword evidence="5" id="KW-0325">Glycoprotein</keyword>
<dbReference type="Proteomes" id="UP000494163">
    <property type="component" value="Chromosome 2L"/>
</dbReference>
<evidence type="ECO:0000313" key="9">
    <source>
        <dbReference type="Proteomes" id="UP000494163"/>
    </source>
</evidence>
<feature type="domain" description="Chitin-binding type-2" evidence="7">
    <location>
        <begin position="23"/>
        <end position="80"/>
    </location>
</feature>
<dbReference type="Pfam" id="PF01607">
    <property type="entry name" value="CBM_14"/>
    <property type="match status" value="6"/>
</dbReference>
<name>A0A0M4EPL1_DROBS</name>
<dbReference type="OrthoDB" id="9991479at2759"/>
<dbReference type="PROSITE" id="PS50940">
    <property type="entry name" value="CHIT_BIND_II"/>
    <property type="match status" value="6"/>
</dbReference>
<feature type="domain" description="Chitin-binding type-2" evidence="7">
    <location>
        <begin position="246"/>
        <end position="304"/>
    </location>
</feature>
<dbReference type="PANTHER" id="PTHR23301:SF98">
    <property type="entry name" value="CHITIN-BINDING TYPE-2 DOMAIN-CONTAINING PROTEIN-RELATED"/>
    <property type="match status" value="1"/>
</dbReference>
<sequence>MAKIIFSAIVCIAMFGSLASAAGGACREANGTAPVSGSCDAYIQCRDGVAEEMLCPDGLLYNEKSTGYPCGYPIDVECTEPSARLQSAQPTDECPHQFGYYRMGDASHCGQFMNCAAGRGFVFDCPVGLAWNPATYKCDWPDQVEGCDAEAFLGFRCPAPAQRSELLGEQEQDYTFHASPDNCQLYFICIEGRPRRIGCGEDQAFNQETKQCDDIENVPNCSADIIEKGAQIKAARLNAAKEPLASPDCPVPNGRFAAGDQCDAYTECLEGVATPKLCPDGLLFHQRTKATGECTYAPYSTCKERARLQPANGTDECPRQFGFYPNGDAAKCGVYRNCAHGVASITKCPEGLAFNEETYQCDWPDLVASCNAEAYLGFNCPAPELVDGISPEVDVSPEGELRYYRHPQTCKKYFVCVNGHPRLYNCGKYLAFNAQSKLCDFYNKVPECYALLKEKQKLKAERTLPVLGQALL</sequence>
<dbReference type="STRING" id="30019.A0A0M4EPL1"/>
<accession>A0A0M4EPL1</accession>
<feature type="chain" id="PRO_5005793568" evidence="6">
    <location>
        <begin position="22"/>
        <end position="472"/>
    </location>
</feature>
<evidence type="ECO:0000256" key="4">
    <source>
        <dbReference type="ARBA" id="ARBA00023157"/>
    </source>
</evidence>
<evidence type="ECO:0000256" key="3">
    <source>
        <dbReference type="ARBA" id="ARBA00022737"/>
    </source>
</evidence>
<feature type="domain" description="Chitin-binding type-2" evidence="7">
    <location>
        <begin position="91"/>
        <end position="149"/>
    </location>
</feature>
<feature type="domain" description="Chitin-binding type-2" evidence="7">
    <location>
        <begin position="393"/>
        <end position="450"/>
    </location>
</feature>
<reference evidence="8 9" key="1">
    <citation type="submission" date="2015-08" db="EMBL/GenBank/DDBJ databases">
        <title>Ancestral chromatin configuration constrains chromatin evolution on differentiating sex chromosomes in Drosophila.</title>
        <authorList>
            <person name="Zhou Q."/>
            <person name="Bachtrog D."/>
        </authorList>
    </citation>
    <scope>NUCLEOTIDE SEQUENCE [LARGE SCALE GENOMIC DNA]</scope>
    <source>
        <tissue evidence="8">Whole larvae</tissue>
    </source>
</reference>
<dbReference type="PROSITE" id="PS51257">
    <property type="entry name" value="PROKAR_LIPOPROTEIN"/>
    <property type="match status" value="1"/>
</dbReference>
<dbReference type="InterPro" id="IPR051940">
    <property type="entry name" value="Chitin_bind-dev_reg"/>
</dbReference>
<keyword evidence="2 6" id="KW-0732">Signal</keyword>
<dbReference type="InterPro" id="IPR002557">
    <property type="entry name" value="Chitin-bd_dom"/>
</dbReference>
<keyword evidence="9" id="KW-1185">Reference proteome</keyword>
<dbReference type="OMA" id="QDSRCEQ"/>
<dbReference type="GO" id="GO:0008061">
    <property type="term" value="F:chitin binding"/>
    <property type="evidence" value="ECO:0007669"/>
    <property type="project" value="UniProtKB-KW"/>
</dbReference>
<keyword evidence="1" id="KW-0147">Chitin-binding</keyword>
<evidence type="ECO:0000256" key="2">
    <source>
        <dbReference type="ARBA" id="ARBA00022729"/>
    </source>
</evidence>
<keyword evidence="4" id="KW-1015">Disulfide bond</keyword>
<feature type="domain" description="Chitin-binding type-2" evidence="7">
    <location>
        <begin position="154"/>
        <end position="223"/>
    </location>
</feature>
<feature type="domain" description="Chitin-binding type-2" evidence="7">
    <location>
        <begin position="314"/>
        <end position="372"/>
    </location>
</feature>
<dbReference type="InterPro" id="IPR036508">
    <property type="entry name" value="Chitin-bd_dom_sf"/>
</dbReference>
<proteinExistence type="predicted"/>
<evidence type="ECO:0000313" key="8">
    <source>
        <dbReference type="EMBL" id="ALC38800.1"/>
    </source>
</evidence>
<gene>
    <name evidence="8" type="ORF">Dbus_chr2Lg885</name>
</gene>
<feature type="signal peptide" evidence="6">
    <location>
        <begin position="1"/>
        <end position="21"/>
    </location>
</feature>
<evidence type="ECO:0000256" key="5">
    <source>
        <dbReference type="ARBA" id="ARBA00023180"/>
    </source>
</evidence>
<dbReference type="AlphaFoldDB" id="A0A0M4EPL1"/>
<dbReference type="SMR" id="A0A0M4EPL1"/>
<evidence type="ECO:0000256" key="1">
    <source>
        <dbReference type="ARBA" id="ARBA00022669"/>
    </source>
</evidence>
<dbReference type="SMART" id="SM00494">
    <property type="entry name" value="ChtBD2"/>
    <property type="match status" value="6"/>
</dbReference>
<dbReference type="GO" id="GO:0005576">
    <property type="term" value="C:extracellular region"/>
    <property type="evidence" value="ECO:0007669"/>
    <property type="project" value="InterPro"/>
</dbReference>
<organism evidence="8 9">
    <name type="scientific">Drosophila busckii</name>
    <name type="common">Fruit fly</name>
    <dbReference type="NCBI Taxonomy" id="30019"/>
    <lineage>
        <taxon>Eukaryota</taxon>
        <taxon>Metazoa</taxon>
        <taxon>Ecdysozoa</taxon>
        <taxon>Arthropoda</taxon>
        <taxon>Hexapoda</taxon>
        <taxon>Insecta</taxon>
        <taxon>Pterygota</taxon>
        <taxon>Neoptera</taxon>
        <taxon>Endopterygota</taxon>
        <taxon>Diptera</taxon>
        <taxon>Brachycera</taxon>
        <taxon>Muscomorpha</taxon>
        <taxon>Ephydroidea</taxon>
        <taxon>Drosophilidae</taxon>
        <taxon>Drosophila</taxon>
    </lineage>
</organism>
<dbReference type="EMBL" id="CP012523">
    <property type="protein sequence ID" value="ALC38800.1"/>
    <property type="molecule type" value="Genomic_DNA"/>
</dbReference>